<dbReference type="AlphaFoldDB" id="A0A6A7N8Y3"/>
<organism evidence="1 2">
    <name type="scientific">Rugamonas aquatica</name>
    <dbReference type="NCBI Taxonomy" id="2743357"/>
    <lineage>
        <taxon>Bacteria</taxon>
        <taxon>Pseudomonadati</taxon>
        <taxon>Pseudomonadota</taxon>
        <taxon>Betaproteobacteria</taxon>
        <taxon>Burkholderiales</taxon>
        <taxon>Oxalobacteraceae</taxon>
        <taxon>Telluria group</taxon>
        <taxon>Rugamonas</taxon>
    </lineage>
</organism>
<reference evidence="1 2" key="1">
    <citation type="submission" date="2019-10" db="EMBL/GenBank/DDBJ databases">
        <title>Two novel species isolated from a subtropical stream in China.</title>
        <authorList>
            <person name="Lu H."/>
        </authorList>
    </citation>
    <scope>NUCLEOTIDE SEQUENCE [LARGE SCALE GENOMIC DNA]</scope>
    <source>
        <strain evidence="1 2">FT29W</strain>
    </source>
</reference>
<name>A0A6A7N8Y3_9BURK</name>
<comment type="caution">
    <text evidence="1">The sequence shown here is derived from an EMBL/GenBank/DDBJ whole genome shotgun (WGS) entry which is preliminary data.</text>
</comment>
<gene>
    <name evidence="1" type="ORF">GEV02_24595</name>
</gene>
<dbReference type="Proteomes" id="UP000440498">
    <property type="component" value="Unassembled WGS sequence"/>
</dbReference>
<dbReference type="EMBL" id="WHUG01000012">
    <property type="protein sequence ID" value="MQA41328.1"/>
    <property type="molecule type" value="Genomic_DNA"/>
</dbReference>
<protein>
    <submittedName>
        <fullName evidence="1">Uncharacterized protein</fullName>
    </submittedName>
</protein>
<evidence type="ECO:0000313" key="1">
    <source>
        <dbReference type="EMBL" id="MQA41328.1"/>
    </source>
</evidence>
<keyword evidence="2" id="KW-1185">Reference proteome</keyword>
<evidence type="ECO:0000313" key="2">
    <source>
        <dbReference type="Proteomes" id="UP000440498"/>
    </source>
</evidence>
<sequence length="70" mass="7777">MQSCSWPSPDTAGVLKTVVPAQAGTHRTREYRLSMDSRVRGNDELTVTKNCARPSVADASVPRSCRCRRR</sequence>
<accession>A0A6A7N8Y3</accession>
<proteinExistence type="predicted"/>